<keyword evidence="1" id="KW-0812">Transmembrane</keyword>
<evidence type="ECO:0000256" key="1">
    <source>
        <dbReference type="SAM" id="Phobius"/>
    </source>
</evidence>
<feature type="transmembrane region" description="Helical" evidence="1">
    <location>
        <begin position="71"/>
        <end position="89"/>
    </location>
</feature>
<dbReference type="RefSeq" id="WP_197550690.1">
    <property type="nucleotide sequence ID" value="NZ_CP063213.1"/>
</dbReference>
<feature type="transmembrane region" description="Helical" evidence="1">
    <location>
        <begin position="28"/>
        <end position="51"/>
    </location>
</feature>
<keyword evidence="3" id="KW-1185">Reference proteome</keyword>
<keyword evidence="1" id="KW-0472">Membrane</keyword>
<accession>A0A7M1QSN0</accession>
<sequence length="137" mass="14186">MAISTVALSLTGIGTVLTEAVTGVNITQAPLIFLITALVTGAACLTVYGVLLRLIGGCALGRQGAVRDMGLGAVFVSLPMLVLLAGGLVEGQRRPPSIRNDRWIAAGPLLCAAYQWNGRLWLPIGLHAGSNAMQSSF</sequence>
<dbReference type="Proteomes" id="UP000595053">
    <property type="component" value="Chromosome"/>
</dbReference>
<name>A0A7M1QSN0_9ACTO</name>
<protein>
    <submittedName>
        <fullName evidence="2">Uncharacterized protein</fullName>
    </submittedName>
</protein>
<organism evidence="2 3">
    <name type="scientific">Trueperella pecoris</name>
    <dbReference type="NCBI Taxonomy" id="2733571"/>
    <lineage>
        <taxon>Bacteria</taxon>
        <taxon>Bacillati</taxon>
        <taxon>Actinomycetota</taxon>
        <taxon>Actinomycetes</taxon>
        <taxon>Actinomycetales</taxon>
        <taxon>Actinomycetaceae</taxon>
        <taxon>Trueperella</taxon>
    </lineage>
</organism>
<proteinExistence type="predicted"/>
<evidence type="ECO:0000313" key="3">
    <source>
        <dbReference type="Proteomes" id="UP000595053"/>
    </source>
</evidence>
<reference evidence="2 3" key="1">
    <citation type="submission" date="2020-10" db="EMBL/GenBank/DDBJ databases">
        <title>Trueperella pecoris sp. nov. isolated from bovine and porcine specimens.</title>
        <authorList>
            <person name="Schoenecker L."/>
            <person name="Schnydrig P."/>
            <person name="Brodard I."/>
            <person name="Thomann A."/>
            <person name="Hemphill A."/>
            <person name="Rodriguez-Campos S."/>
            <person name="Perreten V."/>
            <person name="Jores J."/>
            <person name="Kittl S."/>
        </authorList>
    </citation>
    <scope>NUCLEOTIDE SEQUENCE [LARGE SCALE GENOMIC DNA]</scope>
    <source>
        <strain evidence="2 3">15A0121</strain>
    </source>
</reference>
<keyword evidence="1" id="KW-1133">Transmembrane helix</keyword>
<evidence type="ECO:0000313" key="2">
    <source>
        <dbReference type="EMBL" id="QOR44863.1"/>
    </source>
</evidence>
<dbReference type="AlphaFoldDB" id="A0A7M1QSN0"/>
<gene>
    <name evidence="2" type="ORF">INS88_06030</name>
</gene>
<dbReference type="EMBL" id="CP063213">
    <property type="protein sequence ID" value="QOR44863.1"/>
    <property type="molecule type" value="Genomic_DNA"/>
</dbReference>